<evidence type="ECO:0000256" key="1">
    <source>
        <dbReference type="SAM" id="Coils"/>
    </source>
</evidence>
<proteinExistence type="predicted"/>
<keyword evidence="3" id="KW-1185">Reference proteome</keyword>
<dbReference type="AlphaFoldDB" id="A0BYS6"/>
<organism evidence="2 3">
    <name type="scientific">Paramecium tetraurelia</name>
    <dbReference type="NCBI Taxonomy" id="5888"/>
    <lineage>
        <taxon>Eukaryota</taxon>
        <taxon>Sar</taxon>
        <taxon>Alveolata</taxon>
        <taxon>Ciliophora</taxon>
        <taxon>Intramacronucleata</taxon>
        <taxon>Oligohymenophorea</taxon>
        <taxon>Peniculida</taxon>
        <taxon>Parameciidae</taxon>
        <taxon>Paramecium</taxon>
    </lineage>
</organism>
<protein>
    <submittedName>
        <fullName evidence="2">Uncharacterized protein</fullName>
    </submittedName>
</protein>
<dbReference type="RefSeq" id="XP_001431091.1">
    <property type="nucleotide sequence ID" value="XM_001431054.1"/>
</dbReference>
<dbReference type="HOGENOM" id="CLU_434433_0_0_1"/>
<dbReference type="KEGG" id="ptm:GSPATT00033546001"/>
<keyword evidence="1" id="KW-0175">Coiled coil</keyword>
<evidence type="ECO:0000313" key="2">
    <source>
        <dbReference type="EMBL" id="CAK63693.1"/>
    </source>
</evidence>
<sequence length="630" mass="74927">MQKKVFILIGNDETLKNQIYTQITGVIQFQNEENYNPFPQVIKQSHSFKGIEQYVLNTPPIKTKEDHKMLWSLIATICQCHKLIIEKVFYFLLNQHQVFTDILVDLKVLLFYSNYSDCGIYFFTNSKELYDQMNCKNKNTICFQILGITDLLTTFKQLIQSRNNVILGTYSIGQLKIDEQSEINCQINALQKELKGAIIIGNSQALFITKYFQTMQLEQILKSFQFNFDKIFSIFEYKVIIKFLIDQLFNQIMKVIHRLILSTFYQCSECLQLYYFVNSTLYHISQNIIETVIANPESHRTRNKCIQCQNSLKYISFQLIIQKSLDYFEQKILLKLSDEFKSQPKCNEKHDTELLKEINMDINVNIKINNNLKCENSISVLFLANEDDIKKHRNQQHVKIDNKIFFNGQLKDRNCTYIFHNPPLFDFDITNLNEVDTFKTYFSKNPIHIFVFFLNYQRTEIMKSRYFDMFKKLPNLNKQQVFIFVTSCDADVDQQQNLKKEFQKLSCNSMVFLKRQINQTVIKSQILDCFSNANAIQFQFQDTIFEKQNAEEDKKILNNFREASDQIKNDKLEELYNQQRNKDNQIEELNFEIEKLEKILNQKKEKLRNIIQEKEINKSIIQQLRQSKCR</sequence>
<dbReference type="GeneID" id="5016876"/>
<dbReference type="Proteomes" id="UP000000600">
    <property type="component" value="Unassembled WGS sequence"/>
</dbReference>
<dbReference type="InParanoid" id="A0BYS6"/>
<accession>A0BYS6</accession>
<dbReference type="OrthoDB" id="324803at2759"/>
<reference evidence="2 3" key="1">
    <citation type="journal article" date="2006" name="Nature">
        <title>Global trends of whole-genome duplications revealed by the ciliate Paramecium tetraurelia.</title>
        <authorList>
            <consortium name="Genoscope"/>
            <person name="Aury J.-M."/>
            <person name="Jaillon O."/>
            <person name="Duret L."/>
            <person name="Noel B."/>
            <person name="Jubin C."/>
            <person name="Porcel B.M."/>
            <person name="Segurens B."/>
            <person name="Daubin V."/>
            <person name="Anthouard V."/>
            <person name="Aiach N."/>
            <person name="Arnaiz O."/>
            <person name="Billaut A."/>
            <person name="Beisson J."/>
            <person name="Blanc I."/>
            <person name="Bouhouche K."/>
            <person name="Camara F."/>
            <person name="Duharcourt S."/>
            <person name="Guigo R."/>
            <person name="Gogendeau D."/>
            <person name="Katinka M."/>
            <person name="Keller A.-M."/>
            <person name="Kissmehl R."/>
            <person name="Klotz C."/>
            <person name="Koll F."/>
            <person name="Le Moue A."/>
            <person name="Lepere C."/>
            <person name="Malinsky S."/>
            <person name="Nowacki M."/>
            <person name="Nowak J.K."/>
            <person name="Plattner H."/>
            <person name="Poulain J."/>
            <person name="Ruiz F."/>
            <person name="Serrano V."/>
            <person name="Zagulski M."/>
            <person name="Dessen P."/>
            <person name="Betermier M."/>
            <person name="Weissenbach J."/>
            <person name="Scarpelli C."/>
            <person name="Schachter V."/>
            <person name="Sperling L."/>
            <person name="Meyer E."/>
            <person name="Cohen J."/>
            <person name="Wincker P."/>
        </authorList>
    </citation>
    <scope>NUCLEOTIDE SEQUENCE [LARGE SCALE GENOMIC DNA]</scope>
    <source>
        <strain evidence="2 3">Stock d4-2</strain>
    </source>
</reference>
<feature type="coiled-coil region" evidence="1">
    <location>
        <begin position="569"/>
        <end position="617"/>
    </location>
</feature>
<dbReference type="OMA" id="CQCHKLI"/>
<dbReference type="EMBL" id="CT868028">
    <property type="protein sequence ID" value="CAK63693.1"/>
    <property type="molecule type" value="Genomic_DNA"/>
</dbReference>
<gene>
    <name evidence="2" type="ORF">GSPATT00033546001</name>
</gene>
<evidence type="ECO:0000313" key="3">
    <source>
        <dbReference type="Proteomes" id="UP000000600"/>
    </source>
</evidence>
<name>A0BYS6_PARTE</name>